<dbReference type="PANTHER" id="PTHR11439:SF495">
    <property type="entry name" value="REVERSE TRANSCRIPTASE, RNA-DEPENDENT DNA POLYMERASE-RELATED"/>
    <property type="match status" value="1"/>
</dbReference>
<sequence length="687" mass="78464">MSFLIFLNGFEDLDHPNKVYKVVKALYGLHQALRAWYETLANYLLENGFHRGQIDQTLFIKKQKEDILLVQIYVDDNIFGATNKDLCKSFEKLMTDKFQMSSIRELTFSLGLQVKQKKDGIFISQDKYIAEILKKFRLTKGKSASTPIDTEKPLLKDPDGEDVDVHIYRSMIGSLMYLTSSRPDIMFADSPFDLVAYSDSDYAGASLDKKSTTRGCQFLGCRLISWQCTKQTVVATSSTEAKYVAGTSCCAQVLWIQNQMLDYRIKKVKTLKLKRLRKVGTSQRVDTSNDTLMEDVSSQGRMIDELDKDEGDVLMNEKGETKEVRDNTGDAQVEGRQAGIYQIDIDHAAKVLSMQEDESEVQEAVEVVTTAKLITEVVVVVSETVSAAAVVLAVVSETVSAAAVPTVTAGPFKVVVPSTRRRRGMVIRDPEESSAKTPTETKSKDKGKGIMVEEPKPIKKKQQVELDEAYARKLQEELNRDIDWEVAIDHVKQKAKEDPFIQRYQPTEEGGMKKLKMLKKSNSIRKIMPDEDDDVYTKATPLARKVPVVDYQIVHFNNKPHFKIIRADGTHQLYVSFITLLKNFDREDIESLWSLVKERFSTPKPNSFSDDYLLTTLRAMFGRPDGQDLIWKNQRNMILLVERRYPQSRFTLDQMLNTVRLQVEEQSEMSWELIRFTRQQLQEGQHN</sequence>
<comment type="caution">
    <text evidence="3">The sequence shown here is derived from an EMBL/GenBank/DDBJ whole genome shotgun (WGS) entry which is preliminary data.</text>
</comment>
<name>A0A699H1Z4_TANCI</name>
<evidence type="ECO:0000256" key="1">
    <source>
        <dbReference type="SAM" id="MobiDB-lite"/>
    </source>
</evidence>
<dbReference type="CDD" id="cd09272">
    <property type="entry name" value="RNase_HI_RT_Ty1"/>
    <property type="match status" value="1"/>
</dbReference>
<dbReference type="PANTHER" id="PTHR11439">
    <property type="entry name" value="GAG-POL-RELATED RETROTRANSPOSON"/>
    <property type="match status" value="1"/>
</dbReference>
<feature type="region of interest" description="Disordered" evidence="1">
    <location>
        <begin position="423"/>
        <end position="447"/>
    </location>
</feature>
<dbReference type="EMBL" id="BKCJ010072744">
    <property type="protein sequence ID" value="GEW76198.1"/>
    <property type="molecule type" value="Genomic_DNA"/>
</dbReference>
<proteinExistence type="predicted"/>
<organism evidence="3">
    <name type="scientific">Tanacetum cinerariifolium</name>
    <name type="common">Dalmatian daisy</name>
    <name type="synonym">Chrysanthemum cinerariifolium</name>
    <dbReference type="NCBI Taxonomy" id="118510"/>
    <lineage>
        <taxon>Eukaryota</taxon>
        <taxon>Viridiplantae</taxon>
        <taxon>Streptophyta</taxon>
        <taxon>Embryophyta</taxon>
        <taxon>Tracheophyta</taxon>
        <taxon>Spermatophyta</taxon>
        <taxon>Magnoliopsida</taxon>
        <taxon>eudicotyledons</taxon>
        <taxon>Gunneridae</taxon>
        <taxon>Pentapetalae</taxon>
        <taxon>asterids</taxon>
        <taxon>campanulids</taxon>
        <taxon>Asterales</taxon>
        <taxon>Asteraceae</taxon>
        <taxon>Asteroideae</taxon>
        <taxon>Anthemideae</taxon>
        <taxon>Anthemidinae</taxon>
        <taxon>Tanacetum</taxon>
    </lineage>
</organism>
<evidence type="ECO:0000259" key="2">
    <source>
        <dbReference type="Pfam" id="PF07727"/>
    </source>
</evidence>
<feature type="compositionally biased region" description="Basic and acidic residues" evidence="1">
    <location>
        <begin position="426"/>
        <end position="447"/>
    </location>
</feature>
<feature type="domain" description="Reverse transcriptase Ty1/copia-type" evidence="2">
    <location>
        <begin position="8"/>
        <end position="148"/>
    </location>
</feature>
<dbReference type="InterPro" id="IPR013103">
    <property type="entry name" value="RVT_2"/>
</dbReference>
<accession>A0A699H1Z4</accession>
<gene>
    <name evidence="3" type="ORF">Tci_248174</name>
</gene>
<evidence type="ECO:0000313" key="3">
    <source>
        <dbReference type="EMBL" id="GEW76198.1"/>
    </source>
</evidence>
<dbReference type="AlphaFoldDB" id="A0A699H1Z4"/>
<protein>
    <submittedName>
        <fullName evidence="3">Putative ribonuclease H-like domain-containing protein</fullName>
    </submittedName>
</protein>
<dbReference type="Pfam" id="PF07727">
    <property type="entry name" value="RVT_2"/>
    <property type="match status" value="1"/>
</dbReference>
<reference evidence="3" key="1">
    <citation type="journal article" date="2019" name="Sci. Rep.">
        <title>Draft genome of Tanacetum cinerariifolium, the natural source of mosquito coil.</title>
        <authorList>
            <person name="Yamashiro T."/>
            <person name="Shiraishi A."/>
            <person name="Satake H."/>
            <person name="Nakayama K."/>
        </authorList>
    </citation>
    <scope>NUCLEOTIDE SEQUENCE</scope>
</reference>